<evidence type="ECO:0000313" key="1">
    <source>
        <dbReference type="EMBL" id="NBG66677.1"/>
    </source>
</evidence>
<protein>
    <submittedName>
        <fullName evidence="1">YkgJ family cysteine cluster protein</fullName>
    </submittedName>
</protein>
<proteinExistence type="predicted"/>
<dbReference type="Proteomes" id="UP000470771">
    <property type="component" value="Unassembled WGS sequence"/>
</dbReference>
<keyword evidence="2" id="KW-1185">Reference proteome</keyword>
<dbReference type="Pfam" id="PF03692">
    <property type="entry name" value="CxxCxxCC"/>
    <property type="match status" value="1"/>
</dbReference>
<name>A0A6N9NNK0_9FLAO</name>
<dbReference type="EMBL" id="WWNE01000008">
    <property type="protein sequence ID" value="NBG66677.1"/>
    <property type="molecule type" value="Genomic_DNA"/>
</dbReference>
<dbReference type="PANTHER" id="PTHR35866:SF1">
    <property type="entry name" value="YKGJ FAMILY CYSTEINE CLUSTER PROTEIN"/>
    <property type="match status" value="1"/>
</dbReference>
<dbReference type="AlphaFoldDB" id="A0A6N9NNK0"/>
<comment type="caution">
    <text evidence="1">The sequence shown here is derived from an EMBL/GenBank/DDBJ whole genome shotgun (WGS) entry which is preliminary data.</text>
</comment>
<evidence type="ECO:0000313" key="2">
    <source>
        <dbReference type="Proteomes" id="UP000470771"/>
    </source>
</evidence>
<accession>A0A6N9NNK0</accession>
<gene>
    <name evidence="1" type="ORF">GQN54_11175</name>
</gene>
<dbReference type="InterPro" id="IPR005358">
    <property type="entry name" value="Puta_zinc/iron-chelating_dom"/>
</dbReference>
<dbReference type="PANTHER" id="PTHR35866">
    <property type="entry name" value="PUTATIVE-RELATED"/>
    <property type="match status" value="1"/>
</dbReference>
<sequence length="155" mass="18308">MADQNKKENKAFLDRLKKKKPKDLDQQFHELHEEVFDEIDCLDCGNCCKTTSPIFQQKDIERMAKHFKMRPAEFVTQYLVEDDEHDFVFPAAPCPFLADDNYCMAYEARPNACREYPHTDRRKMHQILNLTYKNTLVCPAVSDIVEQIKINYANR</sequence>
<organism evidence="1 2">
    <name type="scientific">Acidiluteibacter ferrifornacis</name>
    <dbReference type="NCBI Taxonomy" id="2692424"/>
    <lineage>
        <taxon>Bacteria</taxon>
        <taxon>Pseudomonadati</taxon>
        <taxon>Bacteroidota</taxon>
        <taxon>Flavobacteriia</taxon>
        <taxon>Flavobacteriales</taxon>
        <taxon>Cryomorphaceae</taxon>
        <taxon>Acidiluteibacter</taxon>
    </lineage>
</organism>
<reference evidence="1 2" key="1">
    <citation type="submission" date="2019-12" db="EMBL/GenBank/DDBJ databases">
        <authorList>
            <person name="Zhao J."/>
        </authorList>
    </citation>
    <scope>NUCLEOTIDE SEQUENCE [LARGE SCALE GENOMIC DNA]</scope>
    <source>
        <strain evidence="1 2">S-15</strain>
    </source>
</reference>